<feature type="transmembrane region" description="Helical" evidence="2">
    <location>
        <begin position="80"/>
        <end position="106"/>
    </location>
</feature>
<protein>
    <recommendedName>
        <fullName evidence="3">TmcB/TmcC TPR repeats domain-containing protein</fullName>
    </recommendedName>
</protein>
<feature type="transmembrane region" description="Helical" evidence="2">
    <location>
        <begin position="215"/>
        <end position="235"/>
    </location>
</feature>
<keyword evidence="2" id="KW-1133">Transmembrane helix</keyword>
<sequence>MSAPAPSLVTRVTNAVFGVFSVLSSRPSRRGLVESSSPLLPFVAPLLLVIDAVQVVGLVVRTGQSWPAELANISEQVFGLLRILLALFQWQAIALTASMVIVWASLINAGLVAWAFAYNKHHVGGAVRAVCAHGLAAGVRGRPGSTSSSMRAPSGSINALVTTARCVFVVVAMFRFDANSTWLANFVFLVVAGVVLAAVVTRLPYYLHWPSRLQAALYAGIAWIALGTLVLDVVRRRLDGDELTNEATIMDIAVPWVIATPVAMFVGCVRSSCGRPWWRATARDLIDVLSAVHARRQKAAAAMSPAHRGVRFGASAGVLRAPSGRGSLGGMSAQSLTVGSIVDAPSKGVPGALPAAEGGSSHEVVTLYSAPRGKSDPDMVVDDVPGKEGGGATDEKAPSQDVTGADTEDPQMRRGSAISFDERGTRTHTDAGVGRSRIRPIALVASVPTVVSDSDKLERVHLRQEQSDSGVAPVAGNRTSSGQPLTAAASSSEVKSSGRNGLREVGSSLRIDVSARHGKEPPATDQQEAVAQPVFSADKALLAVVQDCPRARIVLAKLMTSPVLVELAARSALRWRGLSTSAKLAACFVIYEAGIACFPSGAGVRIHFARTVEATTADTHRALSLLRAAASCGPAFNERFAIFHRLKEAEQSRQTTSLGKSAHGLGSADYLEFKKLEKLATSSHIKAIKQLKRIWGRVAQWERQGTARPSETAMKPLAKRIRHLAHASDRATSAYVQLVSKYPRATPLLRQFGCFLLEVRSRPDGADALFARADEVEDEDSTVGLARAESGSSAAPKSVVSFGMSSAMQNALGGGSGTGGTSEGGSKQSMLSSEGSFAACWRGPTTRSATTTSAQWQTCSAASAWACSSWRCLMIGALGITVIMLDAFQSSINSTYMSAQRAERMQQGLYGARSVQLASAGVNDSLWNDYREATLDATTHADLANQELRASEGSGAVAMFMHSKPLLVHDARDAGAHRRQLGSDGAARSSPRLQGAERVSNPADLFQDSLMALRRIASESRRESLTLESVRLRPDWFFAMANVQQVLLPALAATTSLYELNDEALAVTFHAIQIGILVTLLLTNASIFVVIYRPAAHRVSRSAVSLMDVAPAIVSLRTAESMVSMYQRADRRMHGEEDAMESDDDDDEEEEEPGAPESEAAAGAAGAGSEEGGEIKDVVSASAVGSAGLLPGSAAVPGASTGKPLVAIAEEENGESAPQSPLSKAHGQVAAEAAEADRDASSSASARTFGDDGSRLGGTSGDGMDVTQLLSIAR</sequence>
<feature type="transmembrane region" description="Helical" evidence="2">
    <location>
        <begin position="1070"/>
        <end position="1092"/>
    </location>
</feature>
<dbReference type="EMBL" id="VLTN01000024">
    <property type="protein sequence ID" value="KAA0151852.1"/>
    <property type="molecule type" value="Genomic_DNA"/>
</dbReference>
<name>A0A5A8CFN5_CAFRO</name>
<feature type="region of interest" description="Disordered" evidence="1">
    <location>
        <begin position="369"/>
        <end position="433"/>
    </location>
</feature>
<dbReference type="InterPro" id="IPR052994">
    <property type="entry name" value="Tiny_macrocysts_regulators"/>
</dbReference>
<evidence type="ECO:0000256" key="2">
    <source>
        <dbReference type="SAM" id="Phobius"/>
    </source>
</evidence>
<gene>
    <name evidence="4" type="ORF">FNF29_04258</name>
</gene>
<reference evidence="4 5" key="1">
    <citation type="submission" date="2019-07" db="EMBL/GenBank/DDBJ databases">
        <title>Genomes of Cafeteria roenbergensis.</title>
        <authorList>
            <person name="Fischer M.G."/>
            <person name="Hackl T."/>
            <person name="Roman M."/>
        </authorList>
    </citation>
    <scope>NUCLEOTIDE SEQUENCE [LARGE SCALE GENOMIC DNA]</scope>
    <source>
        <strain evidence="4 5">BVI</strain>
    </source>
</reference>
<dbReference type="PANTHER" id="PTHR31600">
    <property type="entry name" value="TINY MACROCYSTS PROTEIN B-RELATED"/>
    <property type="match status" value="1"/>
</dbReference>
<feature type="transmembrane region" description="Helical" evidence="2">
    <location>
        <begin position="247"/>
        <end position="266"/>
    </location>
</feature>
<feature type="region of interest" description="Disordered" evidence="1">
    <location>
        <begin position="1205"/>
        <end position="1274"/>
    </location>
</feature>
<dbReference type="PANTHER" id="PTHR31600:SF2">
    <property type="entry name" value="GAMETE ENRICHED GENE 10 PROTEIN-RELATED"/>
    <property type="match status" value="1"/>
</dbReference>
<evidence type="ECO:0000259" key="3">
    <source>
        <dbReference type="Pfam" id="PF25474"/>
    </source>
</evidence>
<feature type="compositionally biased region" description="Basic and acidic residues" evidence="1">
    <location>
        <begin position="420"/>
        <end position="429"/>
    </location>
</feature>
<dbReference type="AlphaFoldDB" id="A0A5A8CFN5"/>
<dbReference type="Pfam" id="PF25474">
    <property type="entry name" value="TPR_TmcB"/>
    <property type="match status" value="1"/>
</dbReference>
<proteinExistence type="predicted"/>
<feature type="region of interest" description="Disordered" evidence="1">
    <location>
        <begin position="1130"/>
        <end position="1173"/>
    </location>
</feature>
<dbReference type="Proteomes" id="UP000323011">
    <property type="component" value="Unassembled WGS sequence"/>
</dbReference>
<feature type="region of interest" description="Disordered" evidence="1">
    <location>
        <begin position="978"/>
        <end position="998"/>
    </location>
</feature>
<feature type="transmembrane region" description="Helical" evidence="2">
    <location>
        <begin position="183"/>
        <end position="203"/>
    </location>
</feature>
<feature type="compositionally biased region" description="Low complexity" evidence="1">
    <location>
        <begin position="1155"/>
        <end position="1164"/>
    </location>
</feature>
<keyword evidence="2" id="KW-0472">Membrane</keyword>
<feature type="compositionally biased region" description="Polar residues" evidence="1">
    <location>
        <begin position="477"/>
        <end position="499"/>
    </location>
</feature>
<keyword evidence="5" id="KW-1185">Reference proteome</keyword>
<keyword evidence="2" id="KW-0812">Transmembrane</keyword>
<feature type="region of interest" description="Disordered" evidence="1">
    <location>
        <begin position="460"/>
        <end position="501"/>
    </location>
</feature>
<feature type="compositionally biased region" description="Acidic residues" evidence="1">
    <location>
        <begin position="1138"/>
        <end position="1154"/>
    </location>
</feature>
<organism evidence="4 5">
    <name type="scientific">Cafeteria roenbergensis</name>
    <name type="common">Marine flagellate</name>
    <dbReference type="NCBI Taxonomy" id="33653"/>
    <lineage>
        <taxon>Eukaryota</taxon>
        <taxon>Sar</taxon>
        <taxon>Stramenopiles</taxon>
        <taxon>Bigyra</taxon>
        <taxon>Opalozoa</taxon>
        <taxon>Bicosoecida</taxon>
        <taxon>Cafeteriaceae</taxon>
        <taxon>Cafeteria</taxon>
    </lineage>
</organism>
<feature type="domain" description="TmcB/TmcC TPR repeats" evidence="3">
    <location>
        <begin position="668"/>
        <end position="781"/>
    </location>
</feature>
<evidence type="ECO:0000256" key="1">
    <source>
        <dbReference type="SAM" id="MobiDB-lite"/>
    </source>
</evidence>
<dbReference type="InterPro" id="IPR057352">
    <property type="entry name" value="TPR_TmcB/C"/>
</dbReference>
<comment type="caution">
    <text evidence="4">The sequence shown here is derived from an EMBL/GenBank/DDBJ whole genome shotgun (WGS) entry which is preliminary data.</text>
</comment>
<evidence type="ECO:0000313" key="5">
    <source>
        <dbReference type="Proteomes" id="UP000323011"/>
    </source>
</evidence>
<accession>A0A5A8CFN5</accession>
<evidence type="ECO:0000313" key="4">
    <source>
        <dbReference type="EMBL" id="KAA0151852.1"/>
    </source>
</evidence>